<accession>A0ABM8M7V4</accession>
<dbReference type="Proteomes" id="UP000626656">
    <property type="component" value="Unassembled WGS sequence"/>
</dbReference>
<reference evidence="1 2" key="1">
    <citation type="submission" date="2020-05" db="EMBL/GenBank/DDBJ databases">
        <authorList>
            <person name="Petersen J."/>
            <person name="Sayavedra L."/>
        </authorList>
    </citation>
    <scope>NUCLEOTIDE SEQUENCE [LARGE SCALE GENOMIC DNA]</scope>
    <source>
        <strain evidence="1">B azoricus SOX ET2 1586I</strain>
    </source>
</reference>
<name>A0ABM8M7V4_9GAMM</name>
<keyword evidence="2" id="KW-1185">Reference proteome</keyword>
<protein>
    <submittedName>
        <fullName evidence="1">Uncharacterized protein</fullName>
    </submittedName>
</protein>
<evidence type="ECO:0000313" key="2">
    <source>
        <dbReference type="Proteomes" id="UP000626656"/>
    </source>
</evidence>
<sequence>MVFLSEGAGLELVGTEKEKRTVSKLELAKKGTCSNATPARC</sequence>
<evidence type="ECO:0000313" key="1">
    <source>
        <dbReference type="EMBL" id="CAB5503634.1"/>
    </source>
</evidence>
<dbReference type="EMBL" id="CAHJWF010000255">
    <property type="protein sequence ID" value="CAB5503634.1"/>
    <property type="molecule type" value="Genomic_DNA"/>
</dbReference>
<comment type="caution">
    <text evidence="1">The sequence shown here is derived from an EMBL/GenBank/DDBJ whole genome shotgun (WGS) entry which is preliminary data.</text>
</comment>
<proteinExistence type="predicted"/>
<organism evidence="1 2">
    <name type="scientific">Bathymodiolus thermophilus thioautotrophic gill symbiont</name>
    <dbReference type="NCBI Taxonomy" id="2360"/>
    <lineage>
        <taxon>Bacteria</taxon>
        <taxon>Pseudomonadati</taxon>
        <taxon>Pseudomonadota</taxon>
        <taxon>Gammaproteobacteria</taxon>
        <taxon>sulfur-oxidizing symbionts</taxon>
    </lineage>
</organism>
<gene>
    <name evidence="1" type="ORF">AZO1586I_1160</name>
</gene>